<dbReference type="EMBL" id="JBJIAA010000019">
    <property type="protein sequence ID" value="MFL0252623.1"/>
    <property type="molecule type" value="Genomic_DNA"/>
</dbReference>
<protein>
    <submittedName>
        <fullName evidence="1">Uncharacterized protein</fullName>
    </submittedName>
</protein>
<evidence type="ECO:0000313" key="1">
    <source>
        <dbReference type="EMBL" id="MFL0252623.1"/>
    </source>
</evidence>
<organism evidence="1 2">
    <name type="scientific">Clostridium neuense</name>
    <dbReference type="NCBI Taxonomy" id="1728934"/>
    <lineage>
        <taxon>Bacteria</taxon>
        <taxon>Bacillati</taxon>
        <taxon>Bacillota</taxon>
        <taxon>Clostridia</taxon>
        <taxon>Eubacteriales</taxon>
        <taxon>Clostridiaceae</taxon>
        <taxon>Clostridium</taxon>
    </lineage>
</organism>
<name>A0ABW8TM85_9CLOT</name>
<sequence length="57" mass="6687">MLKYIEASKSFKDIPFLLMQCWKLCNNTDTKQFRSDYISSLNNYINGFDGNIIDSKI</sequence>
<keyword evidence="2" id="KW-1185">Reference proteome</keyword>
<comment type="caution">
    <text evidence="1">The sequence shown here is derived from an EMBL/GenBank/DDBJ whole genome shotgun (WGS) entry which is preliminary data.</text>
</comment>
<dbReference type="Proteomes" id="UP001623592">
    <property type="component" value="Unassembled WGS sequence"/>
</dbReference>
<reference evidence="1 2" key="1">
    <citation type="submission" date="2024-11" db="EMBL/GenBank/DDBJ databases">
        <authorList>
            <person name="Heng Y.C."/>
            <person name="Lim A.C.H."/>
            <person name="Lee J.K.Y."/>
            <person name="Kittelmann S."/>
        </authorList>
    </citation>
    <scope>NUCLEOTIDE SEQUENCE [LARGE SCALE GENOMIC DNA]</scope>
    <source>
        <strain evidence="1 2">WILCCON 0114</strain>
    </source>
</reference>
<gene>
    <name evidence="1" type="ORF">ACJDT4_19600</name>
</gene>
<accession>A0ABW8TM85</accession>
<proteinExistence type="predicted"/>
<evidence type="ECO:0000313" key="2">
    <source>
        <dbReference type="Proteomes" id="UP001623592"/>
    </source>
</evidence>